<protein>
    <submittedName>
        <fullName evidence="1">Uncharacterized protein</fullName>
    </submittedName>
</protein>
<dbReference type="AlphaFoldDB" id="A0A0B7B9W6"/>
<dbReference type="EMBL" id="HACG01042221">
    <property type="protein sequence ID" value="CEK89086.1"/>
    <property type="molecule type" value="Transcribed_RNA"/>
</dbReference>
<gene>
    <name evidence="1" type="primary">ORF168907</name>
    <name evidence="2" type="synonym">ORF168916</name>
    <name evidence="3" type="synonym">ORF168925</name>
</gene>
<organism evidence="1">
    <name type="scientific">Arion vulgaris</name>
    <dbReference type="NCBI Taxonomy" id="1028688"/>
    <lineage>
        <taxon>Eukaryota</taxon>
        <taxon>Metazoa</taxon>
        <taxon>Spiralia</taxon>
        <taxon>Lophotrochozoa</taxon>
        <taxon>Mollusca</taxon>
        <taxon>Gastropoda</taxon>
        <taxon>Heterobranchia</taxon>
        <taxon>Euthyneura</taxon>
        <taxon>Panpulmonata</taxon>
        <taxon>Eupulmonata</taxon>
        <taxon>Stylommatophora</taxon>
        <taxon>Helicina</taxon>
        <taxon>Arionoidea</taxon>
        <taxon>Arionidae</taxon>
        <taxon>Arion</taxon>
    </lineage>
</organism>
<sequence>MLVSYQTGMTLSEYHNGDRQTTVSSPPLLLIPEQQSQTSMPHKDNIPPVHTTNKCGFRLSSLSVQGAYLCLNV</sequence>
<feature type="non-terminal residue" evidence="1">
    <location>
        <position position="73"/>
    </location>
</feature>
<reference evidence="1" key="1">
    <citation type="submission" date="2014-12" db="EMBL/GenBank/DDBJ databases">
        <title>Insight into the proteome of Arion vulgaris.</title>
        <authorList>
            <person name="Aradska J."/>
            <person name="Bulat T."/>
            <person name="Smidak R."/>
            <person name="Sarate P."/>
            <person name="Gangsoo J."/>
            <person name="Sialana F."/>
            <person name="Bilban M."/>
            <person name="Lubec G."/>
        </authorList>
    </citation>
    <scope>NUCLEOTIDE SEQUENCE</scope>
    <source>
        <tissue evidence="1">Skin</tissue>
    </source>
</reference>
<accession>A0A0B7B9W6</accession>
<dbReference type="EMBL" id="HACG01042222">
    <property type="protein sequence ID" value="CEK89087.1"/>
    <property type="molecule type" value="Transcribed_RNA"/>
</dbReference>
<name>A0A0B7B9W6_9EUPU</name>
<dbReference type="EMBL" id="HACG01042224">
    <property type="protein sequence ID" value="CEK89089.1"/>
    <property type="molecule type" value="Transcribed_RNA"/>
</dbReference>
<proteinExistence type="predicted"/>
<evidence type="ECO:0000313" key="3">
    <source>
        <dbReference type="EMBL" id="CEK89089.1"/>
    </source>
</evidence>
<evidence type="ECO:0000313" key="2">
    <source>
        <dbReference type="EMBL" id="CEK89087.1"/>
    </source>
</evidence>
<evidence type="ECO:0000313" key="1">
    <source>
        <dbReference type="EMBL" id="CEK89086.1"/>
    </source>
</evidence>